<feature type="compositionally biased region" description="Polar residues" evidence="1">
    <location>
        <begin position="422"/>
        <end position="432"/>
    </location>
</feature>
<dbReference type="Proteomes" id="UP001355207">
    <property type="component" value="Chromosome 2"/>
</dbReference>
<evidence type="ECO:0000313" key="2">
    <source>
        <dbReference type="EMBL" id="WWC87174.1"/>
    </source>
</evidence>
<sequence>MLTSVENLPSRAVCSPRPGSSQSPIPPSSQKRLEKDKRQSSPADIEIYKPLQSLIHHIPSTSSFLTSSVEQNNDKQIIWIVQCWSLCDSTNGESNNDIQPNPSDESHDQSLQNMNTQEDQLMEISRDTNEEYDEETTAIYKAAIEEASRMVAQQQLPTSRHKTDVERAAEDANNRALASIDAITHAWNFGWITIDFDSHFTVILDTGEGEVILNQASQPNGEMHKTEPEKQLYTDELIYWLSKLLSNFENHPISSSASVKPAWQPKYELDPLVQTFKREIALEEKRRHEIKRKFDEIIRDRLVHDEDWEEDVPEKAEIEERRRKLDIWIEEHSLKKKKIEQQGFTAKRGSKPIQKATPNATARKGGVKLNLFIGNKTDSAHQQSQADRSQDKDDFPADTDKNRPRAQQHPSAITEHPRRLSLRSSQSKTPKS</sequence>
<dbReference type="AlphaFoldDB" id="A0AAX4JR33"/>
<gene>
    <name evidence="2" type="ORF">L201_002060</name>
</gene>
<feature type="region of interest" description="Disordered" evidence="1">
    <location>
        <begin position="378"/>
        <end position="432"/>
    </location>
</feature>
<dbReference type="EMBL" id="CP144099">
    <property type="protein sequence ID" value="WWC87174.1"/>
    <property type="molecule type" value="Genomic_DNA"/>
</dbReference>
<feature type="region of interest" description="Disordered" evidence="1">
    <location>
        <begin position="341"/>
        <end position="366"/>
    </location>
</feature>
<reference evidence="2 3" key="1">
    <citation type="submission" date="2024-01" db="EMBL/GenBank/DDBJ databases">
        <title>Comparative genomics of Cryptococcus and Kwoniella reveals pathogenesis evolution and contrasting modes of karyotype evolution via chromosome fusion or intercentromeric recombination.</title>
        <authorList>
            <person name="Coelho M.A."/>
            <person name="David-Palma M."/>
            <person name="Shea T."/>
            <person name="Bowers K."/>
            <person name="McGinley-Smith S."/>
            <person name="Mohammad A.W."/>
            <person name="Gnirke A."/>
            <person name="Yurkov A.M."/>
            <person name="Nowrousian M."/>
            <person name="Sun S."/>
            <person name="Cuomo C.A."/>
            <person name="Heitman J."/>
        </authorList>
    </citation>
    <scope>NUCLEOTIDE SEQUENCE [LARGE SCALE GENOMIC DNA]</scope>
    <source>
        <strain evidence="2 3">CBS 6074</strain>
    </source>
</reference>
<organism evidence="2 3">
    <name type="scientific">Kwoniella dendrophila CBS 6074</name>
    <dbReference type="NCBI Taxonomy" id="1295534"/>
    <lineage>
        <taxon>Eukaryota</taxon>
        <taxon>Fungi</taxon>
        <taxon>Dikarya</taxon>
        <taxon>Basidiomycota</taxon>
        <taxon>Agaricomycotina</taxon>
        <taxon>Tremellomycetes</taxon>
        <taxon>Tremellales</taxon>
        <taxon>Cryptococcaceae</taxon>
        <taxon>Kwoniella</taxon>
    </lineage>
</organism>
<feature type="region of interest" description="Disordered" evidence="1">
    <location>
        <begin position="1"/>
        <end position="42"/>
    </location>
</feature>
<accession>A0AAX4JR33</accession>
<protein>
    <submittedName>
        <fullName evidence="2">Uncharacterized protein</fullName>
    </submittedName>
</protein>
<evidence type="ECO:0000313" key="3">
    <source>
        <dbReference type="Proteomes" id="UP001355207"/>
    </source>
</evidence>
<proteinExistence type="predicted"/>
<dbReference type="GeneID" id="91092732"/>
<feature type="compositionally biased region" description="Polar residues" evidence="1">
    <location>
        <begin position="378"/>
        <end position="387"/>
    </location>
</feature>
<evidence type="ECO:0000256" key="1">
    <source>
        <dbReference type="SAM" id="MobiDB-lite"/>
    </source>
</evidence>
<dbReference type="RefSeq" id="XP_066073937.1">
    <property type="nucleotide sequence ID" value="XM_066217840.1"/>
</dbReference>
<keyword evidence="3" id="KW-1185">Reference proteome</keyword>
<name>A0AAX4JR33_9TREE</name>
<feature type="compositionally biased region" description="Basic and acidic residues" evidence="1">
    <location>
        <begin position="388"/>
        <end position="403"/>
    </location>
</feature>
<feature type="region of interest" description="Disordered" evidence="1">
    <location>
        <begin position="92"/>
        <end position="111"/>
    </location>
</feature>